<dbReference type="AlphaFoldDB" id="A0A1D2MAB4"/>
<feature type="transmembrane region" description="Helical" evidence="1">
    <location>
        <begin position="186"/>
        <end position="208"/>
    </location>
</feature>
<evidence type="ECO:0000256" key="1">
    <source>
        <dbReference type="SAM" id="Phobius"/>
    </source>
</evidence>
<feature type="signal peptide" evidence="2">
    <location>
        <begin position="1"/>
        <end position="18"/>
    </location>
</feature>
<keyword evidence="1" id="KW-1133">Transmembrane helix</keyword>
<gene>
    <name evidence="3" type="ORF">Ocin01_16757</name>
</gene>
<reference evidence="3 4" key="1">
    <citation type="journal article" date="2016" name="Genome Biol. Evol.">
        <title>Gene Family Evolution Reflects Adaptation to Soil Environmental Stressors in the Genome of the Collembolan Orchesella cincta.</title>
        <authorList>
            <person name="Faddeeva-Vakhrusheva A."/>
            <person name="Derks M.F."/>
            <person name="Anvar S.Y."/>
            <person name="Agamennone V."/>
            <person name="Suring W."/>
            <person name="Smit S."/>
            <person name="van Straalen N.M."/>
            <person name="Roelofs D."/>
        </authorList>
    </citation>
    <scope>NUCLEOTIDE SEQUENCE [LARGE SCALE GENOMIC DNA]</scope>
    <source>
        <tissue evidence="3">Mixed pool</tissue>
    </source>
</reference>
<protein>
    <submittedName>
        <fullName evidence="3">Uncharacterized protein</fullName>
    </submittedName>
</protein>
<sequence>MIIYSVYLQLFGILLTYASPPSPPIYGQSAVEIEPSNMQNEFARLISKNLAPEQCRQLYQYVISHDTSVVGRLNEFEPPSRNIIPSGRRQLLPNGKECIMKLENLIQNSPDVKELIYDGLAQMHRTDLTEQLKSWMNYQKHLAIMKAMKEIKSHTNTAPIQDKVDHWSKGIMDLMNVDLDIDEFKYTILIIVLIGSTCVTLIIAKCIMSAKSRLSKISKARKSKIDHELKMLPKDQLV</sequence>
<dbReference type="EMBL" id="LJIJ01002288">
    <property type="protein sequence ID" value="ODM89927.1"/>
    <property type="molecule type" value="Genomic_DNA"/>
</dbReference>
<keyword evidence="1" id="KW-0472">Membrane</keyword>
<dbReference type="Proteomes" id="UP000094527">
    <property type="component" value="Unassembled WGS sequence"/>
</dbReference>
<proteinExistence type="predicted"/>
<keyword evidence="2" id="KW-0732">Signal</keyword>
<feature type="chain" id="PRO_5008903706" evidence="2">
    <location>
        <begin position="19"/>
        <end position="238"/>
    </location>
</feature>
<name>A0A1D2MAB4_ORCCI</name>
<evidence type="ECO:0000256" key="2">
    <source>
        <dbReference type="SAM" id="SignalP"/>
    </source>
</evidence>
<comment type="caution">
    <text evidence="3">The sequence shown here is derived from an EMBL/GenBank/DDBJ whole genome shotgun (WGS) entry which is preliminary data.</text>
</comment>
<keyword evidence="4" id="KW-1185">Reference proteome</keyword>
<organism evidence="3 4">
    <name type="scientific">Orchesella cincta</name>
    <name type="common">Springtail</name>
    <name type="synonym">Podura cincta</name>
    <dbReference type="NCBI Taxonomy" id="48709"/>
    <lineage>
        <taxon>Eukaryota</taxon>
        <taxon>Metazoa</taxon>
        <taxon>Ecdysozoa</taxon>
        <taxon>Arthropoda</taxon>
        <taxon>Hexapoda</taxon>
        <taxon>Collembola</taxon>
        <taxon>Entomobryomorpha</taxon>
        <taxon>Entomobryoidea</taxon>
        <taxon>Orchesellidae</taxon>
        <taxon>Orchesellinae</taxon>
        <taxon>Orchesella</taxon>
    </lineage>
</organism>
<accession>A0A1D2MAB4</accession>
<keyword evidence="1" id="KW-0812">Transmembrane</keyword>
<evidence type="ECO:0000313" key="4">
    <source>
        <dbReference type="Proteomes" id="UP000094527"/>
    </source>
</evidence>
<evidence type="ECO:0000313" key="3">
    <source>
        <dbReference type="EMBL" id="ODM89927.1"/>
    </source>
</evidence>